<protein>
    <submittedName>
        <fullName evidence="2">Uncharacterized protein</fullName>
    </submittedName>
</protein>
<reference evidence="2" key="1">
    <citation type="submission" date="2021-05" db="EMBL/GenBank/DDBJ databases">
        <title>A free-living protist that lacks canonical eukaryotic 1 DNA replication and segregation systems.</title>
        <authorList>
            <person name="Salas-Leiva D.E."/>
            <person name="Tromer E.C."/>
            <person name="Curtis B.A."/>
            <person name="Jerlstrom-Hultqvist J."/>
            <person name="Kolisko M."/>
            <person name="Yi Z."/>
            <person name="Salas-Leiva J.S."/>
            <person name="Gallot-Lavallee L."/>
            <person name="Kops G.J.P.L."/>
            <person name="Archibald J.M."/>
            <person name="Simpson A.G.B."/>
            <person name="Roger A.J."/>
        </authorList>
    </citation>
    <scope>NUCLEOTIDE SEQUENCE</scope>
    <source>
        <strain evidence="2">BICM</strain>
    </source>
</reference>
<dbReference type="Proteomes" id="UP000717585">
    <property type="component" value="Unassembled WGS sequence"/>
</dbReference>
<comment type="caution">
    <text evidence="2">The sequence shown here is derived from an EMBL/GenBank/DDBJ whole genome shotgun (WGS) entry which is preliminary data.</text>
</comment>
<organism evidence="2 3">
    <name type="scientific">Carpediemonas membranifera</name>
    <dbReference type="NCBI Taxonomy" id="201153"/>
    <lineage>
        <taxon>Eukaryota</taxon>
        <taxon>Metamonada</taxon>
        <taxon>Carpediemonas-like organisms</taxon>
        <taxon>Carpediemonas</taxon>
    </lineage>
</organism>
<dbReference type="EMBL" id="JAHDYR010000012">
    <property type="protein sequence ID" value="KAG9394835.1"/>
    <property type="molecule type" value="Genomic_DNA"/>
</dbReference>
<accession>A0A8J6AXC8</accession>
<feature type="region of interest" description="Disordered" evidence="1">
    <location>
        <begin position="159"/>
        <end position="222"/>
    </location>
</feature>
<evidence type="ECO:0000313" key="2">
    <source>
        <dbReference type="EMBL" id="KAG9394835.1"/>
    </source>
</evidence>
<name>A0A8J6AXC8_9EUKA</name>
<sequence length="222" mass="25337">MNEKMNGKGHKITYMNRYSTRQYTVAEIRAAKTIQRLWRKKRVRTRSVSVVSYQATATPPMEMQDEVEDVSSLLTELFNHTMFRMVLQQYRNGEVGPQEAPRAHLKNMTDEDLAHVLSYSFWDMIQHNTLLLAAMTKRGQLDGEHEGLLLEVATAVRQLPKPQKKKGGRRETPRQGAFVEFNMHEPGQTQSEDGPEVTPRVAHSERDPGMGITESTAQLARS</sequence>
<proteinExistence type="predicted"/>
<evidence type="ECO:0000256" key="1">
    <source>
        <dbReference type="SAM" id="MobiDB-lite"/>
    </source>
</evidence>
<gene>
    <name evidence="2" type="ORF">J8273_0042</name>
</gene>
<dbReference type="AlphaFoldDB" id="A0A8J6AXC8"/>
<evidence type="ECO:0000313" key="3">
    <source>
        <dbReference type="Proteomes" id="UP000717585"/>
    </source>
</evidence>
<feature type="compositionally biased region" description="Polar residues" evidence="1">
    <location>
        <begin position="213"/>
        <end position="222"/>
    </location>
</feature>
<keyword evidence="3" id="KW-1185">Reference proteome</keyword>